<dbReference type="GO" id="GO:0006508">
    <property type="term" value="P:proteolysis"/>
    <property type="evidence" value="ECO:0007669"/>
    <property type="project" value="UniProtKB-KW"/>
</dbReference>
<reference evidence="4 5" key="1">
    <citation type="submission" date="2016-10" db="EMBL/GenBank/DDBJ databases">
        <authorList>
            <person name="de Groot N.N."/>
        </authorList>
    </citation>
    <scope>NUCLEOTIDE SEQUENCE [LARGE SCALE GENOMIC DNA]</scope>
    <source>
        <strain evidence="4 5">DSM 13760</strain>
    </source>
</reference>
<evidence type="ECO:0000256" key="1">
    <source>
        <dbReference type="SAM" id="MobiDB-lite"/>
    </source>
</evidence>
<feature type="transmembrane region" description="Helical" evidence="2">
    <location>
        <begin position="96"/>
        <end position="113"/>
    </location>
</feature>
<keyword evidence="2" id="KW-1133">Transmembrane helix</keyword>
<evidence type="ECO:0000313" key="5">
    <source>
        <dbReference type="Proteomes" id="UP000198948"/>
    </source>
</evidence>
<organism evidence="4 5">
    <name type="scientific">Isobaculum melis</name>
    <dbReference type="NCBI Taxonomy" id="142588"/>
    <lineage>
        <taxon>Bacteria</taxon>
        <taxon>Bacillati</taxon>
        <taxon>Bacillota</taxon>
        <taxon>Bacilli</taxon>
        <taxon>Lactobacillales</taxon>
        <taxon>Carnobacteriaceae</taxon>
        <taxon>Isobaculum</taxon>
    </lineage>
</organism>
<feature type="region of interest" description="Disordered" evidence="1">
    <location>
        <begin position="535"/>
        <end position="555"/>
    </location>
</feature>
<feature type="transmembrane region" description="Helical" evidence="2">
    <location>
        <begin position="574"/>
        <end position="594"/>
    </location>
</feature>
<dbReference type="InterPro" id="IPR002931">
    <property type="entry name" value="Transglutaminase-like"/>
</dbReference>
<dbReference type="Pfam" id="PF01841">
    <property type="entry name" value="Transglut_core"/>
    <property type="match status" value="1"/>
</dbReference>
<dbReference type="Proteomes" id="UP000198948">
    <property type="component" value="Unassembled WGS sequence"/>
</dbReference>
<dbReference type="InterPro" id="IPR038765">
    <property type="entry name" value="Papain-like_cys_pep_sf"/>
</dbReference>
<keyword evidence="4" id="KW-0378">Hydrolase</keyword>
<proteinExistence type="predicted"/>
<keyword evidence="2" id="KW-0812">Transmembrane</keyword>
<keyword evidence="5" id="KW-1185">Reference proteome</keyword>
<feature type="transmembrane region" description="Helical" evidence="2">
    <location>
        <begin position="170"/>
        <end position="190"/>
    </location>
</feature>
<dbReference type="InterPro" id="IPR021878">
    <property type="entry name" value="TgpA_N"/>
</dbReference>
<dbReference type="RefSeq" id="WP_092649908.1">
    <property type="nucleotide sequence ID" value="NZ_FOHA01000002.1"/>
</dbReference>
<dbReference type="STRING" id="142588.SAMN04488559_102105"/>
<keyword evidence="4" id="KW-0645">Protease</keyword>
<dbReference type="PANTHER" id="PTHR42736:SF1">
    <property type="entry name" value="PROTEIN-GLUTAMINE GAMMA-GLUTAMYLTRANSFERASE"/>
    <property type="match status" value="1"/>
</dbReference>
<gene>
    <name evidence="4" type="ORF">SAMN04488559_102105</name>
</gene>
<sequence length="700" mass="79951">MEHLRKYLIASTLFLFLMAPVQILVQLTTLTSIVPLAVYSGIIILLGLWVKDKFVRYFGQLMAFIVLNYILFIPVFQQGLQPLQSIRFLLSQQEGQLLIIATAIFICMVNLAFDYAHWKISFIIIFFFLILSQVMKQTVIFKELIVFLLASLVLAFLLEQRNLLKHQERVKLTGLVFFLLAISLVSGLAFPQQLSQPLSQATAYVQQELGQTNFYQLFNQGKPQNKTGYDDNDSELGGPLEQDDTPVFKATFHQGKPETAFYWRIEAKDVYTGKGWQASSDQGNKENLGSWFNQTTPYLSPEAHKITIQTQKSSSYFVLPYGENHFSLSNHQGNETIVEQKSTGKVMPHASWNVQEYTLINKEPAYTIEQLQHADFSQRASGINRIYTQLPESVPQRVYELAQTLTMGRTTTYDQVAAIEEYLKNSGTYSYSQQKAKQTPKNQDYVDYFLFDEKIGYCDNFASSMVVLSRTLGIPARWVKGFTLGNLVESNEASVSYQVTNAEAHSWVEIYFPEIGWVPFDPTTGFGLAQTDSQIENQESNEEGETAKDSTSGNLENNLYQDQNATSLFSKNQLILLVIAFFVLIGGLCYGFRLKLRINKLNRYLKKEQAEFGRSFAQLLLIFEAYQKKAAGKTIRDYGKHFIELEPQLSEPLLFLLNRYEAIEFGQAQNERMQPVDRAAFKKIIAVLQESKRLRQNNVK</sequence>
<dbReference type="InterPro" id="IPR052901">
    <property type="entry name" value="Bact_TGase-like"/>
</dbReference>
<protein>
    <submittedName>
        <fullName evidence="4">Transglutaminase-like enzyme, putative cysteine protease</fullName>
    </submittedName>
</protein>
<accession>A0A1H9QIS8</accession>
<dbReference type="GO" id="GO:0008233">
    <property type="term" value="F:peptidase activity"/>
    <property type="evidence" value="ECO:0007669"/>
    <property type="project" value="UniProtKB-KW"/>
</dbReference>
<feature type="transmembrane region" description="Helical" evidence="2">
    <location>
        <begin position="140"/>
        <end position="158"/>
    </location>
</feature>
<dbReference type="OrthoDB" id="9804872at2"/>
<feature type="transmembrane region" description="Helical" evidence="2">
    <location>
        <begin position="33"/>
        <end position="50"/>
    </location>
</feature>
<evidence type="ECO:0000256" key="2">
    <source>
        <dbReference type="SAM" id="Phobius"/>
    </source>
</evidence>
<dbReference type="SUPFAM" id="SSF54001">
    <property type="entry name" value="Cysteine proteinases"/>
    <property type="match status" value="1"/>
</dbReference>
<name>A0A1H9QIS8_9LACT</name>
<evidence type="ECO:0000259" key="3">
    <source>
        <dbReference type="SMART" id="SM00460"/>
    </source>
</evidence>
<feature type="transmembrane region" description="Helical" evidence="2">
    <location>
        <begin position="7"/>
        <end position="27"/>
    </location>
</feature>
<feature type="transmembrane region" description="Helical" evidence="2">
    <location>
        <begin position="118"/>
        <end position="134"/>
    </location>
</feature>
<keyword evidence="2" id="KW-0472">Membrane</keyword>
<dbReference type="Gene3D" id="3.10.620.30">
    <property type="match status" value="1"/>
</dbReference>
<dbReference type="PANTHER" id="PTHR42736">
    <property type="entry name" value="PROTEIN-GLUTAMINE GAMMA-GLUTAMYLTRANSFERASE"/>
    <property type="match status" value="1"/>
</dbReference>
<dbReference type="Pfam" id="PF11992">
    <property type="entry name" value="TgpA_N"/>
    <property type="match status" value="1"/>
</dbReference>
<feature type="domain" description="Transglutaminase-like" evidence="3">
    <location>
        <begin position="450"/>
        <end position="524"/>
    </location>
</feature>
<feature type="transmembrane region" description="Helical" evidence="2">
    <location>
        <begin position="57"/>
        <end position="76"/>
    </location>
</feature>
<dbReference type="SMART" id="SM00460">
    <property type="entry name" value="TGc"/>
    <property type="match status" value="1"/>
</dbReference>
<evidence type="ECO:0000313" key="4">
    <source>
        <dbReference type="EMBL" id="SER60340.1"/>
    </source>
</evidence>
<dbReference type="EMBL" id="FOHA01000002">
    <property type="protein sequence ID" value="SER60340.1"/>
    <property type="molecule type" value="Genomic_DNA"/>
</dbReference>
<dbReference type="AlphaFoldDB" id="A0A1H9QIS8"/>